<name>A0A5M8PVA6_9LECA</name>
<comment type="caution">
    <text evidence="2">The sequence shown here is derived from an EMBL/GenBank/DDBJ whole genome shotgun (WGS) entry which is preliminary data.</text>
</comment>
<gene>
    <name evidence="2" type="ORF">FRX48_02707</name>
</gene>
<organism evidence="2 3">
    <name type="scientific">Lasallia pustulata</name>
    <dbReference type="NCBI Taxonomy" id="136370"/>
    <lineage>
        <taxon>Eukaryota</taxon>
        <taxon>Fungi</taxon>
        <taxon>Dikarya</taxon>
        <taxon>Ascomycota</taxon>
        <taxon>Pezizomycotina</taxon>
        <taxon>Lecanoromycetes</taxon>
        <taxon>OSLEUM clade</taxon>
        <taxon>Umbilicariomycetidae</taxon>
        <taxon>Umbilicariales</taxon>
        <taxon>Umbilicariaceae</taxon>
        <taxon>Lasallia</taxon>
    </lineage>
</organism>
<feature type="region of interest" description="Disordered" evidence="1">
    <location>
        <begin position="124"/>
        <end position="149"/>
    </location>
</feature>
<feature type="compositionally biased region" description="Basic residues" evidence="1">
    <location>
        <begin position="529"/>
        <end position="543"/>
    </location>
</feature>
<feature type="compositionally biased region" description="Polar residues" evidence="1">
    <location>
        <begin position="481"/>
        <end position="490"/>
    </location>
</feature>
<feature type="compositionally biased region" description="Acidic residues" evidence="1">
    <location>
        <begin position="222"/>
        <end position="234"/>
    </location>
</feature>
<feature type="region of interest" description="Disordered" evidence="1">
    <location>
        <begin position="186"/>
        <end position="244"/>
    </location>
</feature>
<proteinExistence type="predicted"/>
<feature type="compositionally biased region" description="Basic and acidic residues" evidence="1">
    <location>
        <begin position="125"/>
        <end position="137"/>
    </location>
</feature>
<dbReference type="OrthoDB" id="2402960at2759"/>
<evidence type="ECO:0000313" key="2">
    <source>
        <dbReference type="EMBL" id="KAA6412964.1"/>
    </source>
</evidence>
<sequence length="626" mass="70753">MDTEERRTEVTQPRHVQPPSILVHDPWGRVTLVWPYQTYERPSPQFVRQPNLLQTRPRPERPSAQYVRQLHFLRTSRGPERRPERPSAQYVRQLSFLRVRQRPERPSAQYVRELNFLSTRRRLRRVSEETPEHRPDTFPEASYRANERPSAQYVRQLNFLSTRRRPERPSAQYVRELNFLSTRRRLRRVSEDTSERSCHRRDTFPEASEEEASAKEAPKEEATEEEDPEEEAPEGEAQRKKPRRNYCLPTITQASFTRVLNLQSITRLLEPSVKTILSGFSWIRAKMDDGFAQTREPDDLFEDEFTPITEPIPQHIPAPSPLPSQTPQYPRADRSSRARTNGRNLKPGEASREPLSTNIASAALAVNEPSKENESHAQPQTQAVRGDRSGTGGVRKPKLTEDELSARLEAVKLNNAKREEAHRLAEADEASFQHREQQAQVKRREETAAKRVQDAEREKNRLRKLKAQGGREWDEDKVEQDTTNGRSSQYRRGAHGGVGPYDNNARSDGSRYGDVNQDEEGAGFSPRGGRGRGGRGGRGRGRGRGGYESGGYESARGIPPHRQSISSAPVTSAEKDFPALPGPAGKTSGLESKRAAATASEPVQSPVGEKGSWAEQVEANAPAGGW</sequence>
<dbReference type="Proteomes" id="UP000324767">
    <property type="component" value="Unassembled WGS sequence"/>
</dbReference>
<feature type="region of interest" description="Disordered" evidence="1">
    <location>
        <begin position="424"/>
        <end position="626"/>
    </location>
</feature>
<feature type="region of interest" description="Disordered" evidence="1">
    <location>
        <begin position="310"/>
        <end position="402"/>
    </location>
</feature>
<reference evidence="2 3" key="1">
    <citation type="submission" date="2019-09" db="EMBL/GenBank/DDBJ databases">
        <title>The hologenome of the rock-dwelling lichen Lasallia pustulata.</title>
        <authorList>
            <person name="Greshake Tzovaras B."/>
            <person name="Segers F."/>
            <person name="Bicker A."/>
            <person name="Dal Grande F."/>
            <person name="Otte J."/>
            <person name="Hankeln T."/>
            <person name="Schmitt I."/>
            <person name="Ebersberger I."/>
        </authorList>
    </citation>
    <scope>NUCLEOTIDE SEQUENCE [LARGE SCALE GENOMIC DNA]</scope>
    <source>
        <strain evidence="2">A1-1</strain>
    </source>
</reference>
<dbReference type="EMBL" id="VXIT01000004">
    <property type="protein sequence ID" value="KAA6412964.1"/>
    <property type="molecule type" value="Genomic_DNA"/>
</dbReference>
<accession>A0A5M8PVA6</accession>
<evidence type="ECO:0000256" key="1">
    <source>
        <dbReference type="SAM" id="MobiDB-lite"/>
    </source>
</evidence>
<feature type="compositionally biased region" description="Pro residues" evidence="1">
    <location>
        <begin position="314"/>
        <end position="324"/>
    </location>
</feature>
<feature type="region of interest" description="Disordered" evidence="1">
    <location>
        <begin position="1"/>
        <end position="21"/>
    </location>
</feature>
<feature type="compositionally biased region" description="Basic and acidic residues" evidence="1">
    <location>
        <begin position="424"/>
        <end position="459"/>
    </location>
</feature>
<evidence type="ECO:0000313" key="3">
    <source>
        <dbReference type="Proteomes" id="UP000324767"/>
    </source>
</evidence>
<protein>
    <submittedName>
        <fullName evidence="2">Uncharacterized protein</fullName>
    </submittedName>
</protein>
<dbReference type="AlphaFoldDB" id="A0A5M8PVA6"/>
<feature type="compositionally biased region" description="Basic and acidic residues" evidence="1">
    <location>
        <begin position="188"/>
        <end position="204"/>
    </location>
</feature>
<feature type="compositionally biased region" description="Basic and acidic residues" evidence="1">
    <location>
        <begin position="212"/>
        <end position="221"/>
    </location>
</feature>